<accession>J0X7F6</accession>
<feature type="non-terminal residue" evidence="4">
    <location>
        <position position="218"/>
    </location>
</feature>
<dbReference type="PANTHER" id="PTHR10695">
    <property type="entry name" value="DEPHOSPHO-COA KINASE-RELATED"/>
    <property type="match status" value="1"/>
</dbReference>
<protein>
    <recommendedName>
        <fullName evidence="3">Dephospho-CoA kinase</fullName>
        <ecNumber evidence="3">2.7.1.24</ecNumber>
    </recommendedName>
</protein>
<dbReference type="RefSeq" id="WP_005870355.1">
    <property type="nucleotide sequence ID" value="NZ_AKFS01000179.1"/>
</dbReference>
<dbReference type="NCBIfam" id="TIGR00152">
    <property type="entry name" value="dephospho-CoA kinase"/>
    <property type="match status" value="1"/>
</dbReference>
<dbReference type="Proteomes" id="UP000004578">
    <property type="component" value="Unassembled WGS sequence"/>
</dbReference>
<dbReference type="AlphaFoldDB" id="J0X7F6"/>
<comment type="caution">
    <text evidence="4">The sequence shown here is derived from an EMBL/GenBank/DDBJ whole genome shotgun (WGS) entry which is preliminary data.</text>
</comment>
<dbReference type="OrthoDB" id="9812943at2"/>
<keyword evidence="4" id="KW-0418">Kinase</keyword>
<reference evidence="4 5" key="1">
    <citation type="submission" date="2012-05" db="EMBL/GenBank/DDBJ databases">
        <authorList>
            <person name="Harkins D.M."/>
            <person name="Madupu R."/>
            <person name="Durkin A.S."/>
            <person name="Torralba M."/>
            <person name="Methe B."/>
            <person name="Sutton G.G."/>
            <person name="Nelson K.E."/>
        </authorList>
    </citation>
    <scope>NUCLEOTIDE SEQUENCE [LARGE SCALE GENOMIC DNA]</scope>
    <source>
        <strain evidence="4 5">F0490</strain>
    </source>
</reference>
<name>J0X7F6_9ACTO</name>
<organism evidence="4 5">
    <name type="scientific">Schaalia georgiae F0490</name>
    <dbReference type="NCBI Taxonomy" id="1125717"/>
    <lineage>
        <taxon>Bacteria</taxon>
        <taxon>Bacillati</taxon>
        <taxon>Actinomycetota</taxon>
        <taxon>Actinomycetes</taxon>
        <taxon>Actinomycetales</taxon>
        <taxon>Actinomycetaceae</taxon>
        <taxon>Schaalia</taxon>
    </lineage>
</organism>
<evidence type="ECO:0000256" key="1">
    <source>
        <dbReference type="ARBA" id="ARBA00022741"/>
    </source>
</evidence>
<evidence type="ECO:0000256" key="3">
    <source>
        <dbReference type="NCBIfam" id="TIGR00152"/>
    </source>
</evidence>
<dbReference type="Gene3D" id="3.40.50.300">
    <property type="entry name" value="P-loop containing nucleotide triphosphate hydrolases"/>
    <property type="match status" value="1"/>
</dbReference>
<dbReference type="GO" id="GO:0015937">
    <property type="term" value="P:coenzyme A biosynthetic process"/>
    <property type="evidence" value="ECO:0007669"/>
    <property type="project" value="UniProtKB-UniRule"/>
</dbReference>
<dbReference type="CDD" id="cd02022">
    <property type="entry name" value="DPCK"/>
    <property type="match status" value="1"/>
</dbReference>
<dbReference type="NCBIfam" id="NF002879">
    <property type="entry name" value="PRK03333.1"/>
    <property type="match status" value="1"/>
</dbReference>
<dbReference type="InterPro" id="IPR001977">
    <property type="entry name" value="Depp_CoAkinase"/>
</dbReference>
<proteinExistence type="inferred from homology"/>
<sequence length="218" mass="22542">MDQIVIGGARARLVRPLPPPHPTGPARVVALTGGIGSGKSTAAREMERRGAVLADADALAREVVAPGTPVLARIRERFGEDVVGVDGTLDRAALAARVFADDASVAALGAITHPAIDERAWAILRAAPRGSVAVYDVPLLVEGGGAGLFDAVVVVDAAVEERLERLGARGVGRADALRRMASQASDDQRRAVASVWIDNAGTADELRALAAAVLAQWL</sequence>
<dbReference type="EMBL" id="AKFS01000179">
    <property type="protein sequence ID" value="EJF44591.1"/>
    <property type="molecule type" value="Genomic_DNA"/>
</dbReference>
<dbReference type="GO" id="GO:0005524">
    <property type="term" value="F:ATP binding"/>
    <property type="evidence" value="ECO:0007669"/>
    <property type="project" value="UniProtKB-KW"/>
</dbReference>
<keyword evidence="1" id="KW-0547">Nucleotide-binding</keyword>
<dbReference type="PANTHER" id="PTHR10695:SF46">
    <property type="entry name" value="BIFUNCTIONAL COENZYME A SYNTHASE-RELATED"/>
    <property type="match status" value="1"/>
</dbReference>
<keyword evidence="4" id="KW-0808">Transferase</keyword>
<dbReference type="InterPro" id="IPR027417">
    <property type="entry name" value="P-loop_NTPase"/>
</dbReference>
<dbReference type="PROSITE" id="PS51219">
    <property type="entry name" value="DPCK"/>
    <property type="match status" value="1"/>
</dbReference>
<evidence type="ECO:0000313" key="4">
    <source>
        <dbReference type="EMBL" id="EJF44591.1"/>
    </source>
</evidence>
<keyword evidence="2" id="KW-0067">ATP-binding</keyword>
<evidence type="ECO:0000313" key="5">
    <source>
        <dbReference type="Proteomes" id="UP000004578"/>
    </source>
</evidence>
<dbReference type="HAMAP" id="MF_00376">
    <property type="entry name" value="Dephospho_CoA_kinase"/>
    <property type="match status" value="1"/>
</dbReference>
<evidence type="ECO:0000256" key="2">
    <source>
        <dbReference type="ARBA" id="ARBA00022840"/>
    </source>
</evidence>
<dbReference type="Pfam" id="PF01121">
    <property type="entry name" value="CoaE"/>
    <property type="match status" value="1"/>
</dbReference>
<dbReference type="GO" id="GO:0004140">
    <property type="term" value="F:dephospho-CoA kinase activity"/>
    <property type="evidence" value="ECO:0007669"/>
    <property type="project" value="UniProtKB-UniRule"/>
</dbReference>
<dbReference type="GO" id="GO:0005737">
    <property type="term" value="C:cytoplasm"/>
    <property type="evidence" value="ECO:0007669"/>
    <property type="project" value="UniProtKB-UniRule"/>
</dbReference>
<keyword evidence="5" id="KW-1185">Reference proteome</keyword>
<gene>
    <name evidence="4" type="primary">coaE</name>
    <name evidence="4" type="ORF">HMPREF1317_1237</name>
</gene>
<dbReference type="SUPFAM" id="SSF52540">
    <property type="entry name" value="P-loop containing nucleoside triphosphate hydrolases"/>
    <property type="match status" value="1"/>
</dbReference>
<dbReference type="EC" id="2.7.1.24" evidence="3"/>